<organism evidence="2 3">
    <name type="scientific">Halomicrobium zhouii</name>
    <dbReference type="NCBI Taxonomy" id="767519"/>
    <lineage>
        <taxon>Archaea</taxon>
        <taxon>Methanobacteriati</taxon>
        <taxon>Methanobacteriota</taxon>
        <taxon>Stenosarchaea group</taxon>
        <taxon>Halobacteria</taxon>
        <taxon>Halobacteriales</taxon>
        <taxon>Haloarculaceae</taxon>
        <taxon>Halomicrobium</taxon>
    </lineage>
</organism>
<gene>
    <name evidence="2" type="ORF">SAMN05216559_2065</name>
</gene>
<keyword evidence="1" id="KW-0812">Transmembrane</keyword>
<name>A0A1I6L551_9EURY</name>
<keyword evidence="3" id="KW-1185">Reference proteome</keyword>
<sequence>MDHARAEERGLLGLEARAVGAGLVSGFAAGLPMGFLLQFGTDLLPVLATIAGVSSVAVGWVVHLAIAAVYGALFAVIVAYPAVQGFIAEFGVREYTLLGITYGITIAAVSISILPFIFELPWVANAAAEQLALVSGPSFGGLVPAGVFAAGHVVYGAVLGAGYATVKERSPALAG</sequence>
<keyword evidence="1" id="KW-1133">Transmembrane helix</keyword>
<keyword evidence="1" id="KW-0472">Membrane</keyword>
<accession>A0A1I6L551</accession>
<feature type="transmembrane region" description="Helical" evidence="1">
    <location>
        <begin position="60"/>
        <end position="83"/>
    </location>
</feature>
<feature type="transmembrane region" description="Helical" evidence="1">
    <location>
        <begin position="95"/>
        <end position="118"/>
    </location>
</feature>
<dbReference type="AlphaFoldDB" id="A0A1I6L551"/>
<evidence type="ECO:0000313" key="3">
    <source>
        <dbReference type="Proteomes" id="UP000199062"/>
    </source>
</evidence>
<dbReference type="RefSeq" id="WP_089816461.1">
    <property type="nucleotide sequence ID" value="NZ_FOZK01000002.1"/>
</dbReference>
<protein>
    <submittedName>
        <fullName evidence="2">Uncharacterized protein</fullName>
    </submittedName>
</protein>
<dbReference type="Proteomes" id="UP000199062">
    <property type="component" value="Unassembled WGS sequence"/>
</dbReference>
<reference evidence="2 3" key="1">
    <citation type="submission" date="2016-10" db="EMBL/GenBank/DDBJ databases">
        <authorList>
            <person name="de Groot N.N."/>
        </authorList>
    </citation>
    <scope>NUCLEOTIDE SEQUENCE [LARGE SCALE GENOMIC DNA]</scope>
    <source>
        <strain evidence="2 3">CGMCC 1.10457</strain>
    </source>
</reference>
<feature type="transmembrane region" description="Helical" evidence="1">
    <location>
        <begin position="21"/>
        <end position="40"/>
    </location>
</feature>
<dbReference type="EMBL" id="FOZK01000002">
    <property type="protein sequence ID" value="SFR98611.1"/>
    <property type="molecule type" value="Genomic_DNA"/>
</dbReference>
<feature type="transmembrane region" description="Helical" evidence="1">
    <location>
        <begin position="138"/>
        <end position="166"/>
    </location>
</feature>
<evidence type="ECO:0000256" key="1">
    <source>
        <dbReference type="SAM" id="Phobius"/>
    </source>
</evidence>
<proteinExistence type="predicted"/>
<evidence type="ECO:0000313" key="2">
    <source>
        <dbReference type="EMBL" id="SFR98611.1"/>
    </source>
</evidence>